<evidence type="ECO:0000313" key="3">
    <source>
        <dbReference type="Proteomes" id="UP001596096"/>
    </source>
</evidence>
<keyword evidence="3" id="KW-1185">Reference proteome</keyword>
<evidence type="ECO:0000313" key="2">
    <source>
        <dbReference type="EMBL" id="MFC5821838.1"/>
    </source>
</evidence>
<proteinExistence type="predicted"/>
<feature type="region of interest" description="Disordered" evidence="1">
    <location>
        <begin position="122"/>
        <end position="230"/>
    </location>
</feature>
<reference evidence="3" key="1">
    <citation type="journal article" date="2019" name="Int. J. Syst. Evol. Microbiol.">
        <title>The Global Catalogue of Microorganisms (GCM) 10K type strain sequencing project: providing services to taxonomists for standard genome sequencing and annotation.</title>
        <authorList>
            <consortium name="The Broad Institute Genomics Platform"/>
            <consortium name="The Broad Institute Genome Sequencing Center for Infectious Disease"/>
            <person name="Wu L."/>
            <person name="Ma J."/>
        </authorList>
    </citation>
    <scope>NUCLEOTIDE SEQUENCE [LARGE SCALE GENOMIC DNA]</scope>
    <source>
        <strain evidence="3">CGMCC 4.7106</strain>
    </source>
</reference>
<dbReference type="RefSeq" id="WP_219550300.1">
    <property type="nucleotide sequence ID" value="NZ_JAHKRN010000057.1"/>
</dbReference>
<feature type="region of interest" description="Disordered" evidence="1">
    <location>
        <begin position="1"/>
        <end position="87"/>
    </location>
</feature>
<evidence type="ECO:0000256" key="1">
    <source>
        <dbReference type="SAM" id="MobiDB-lite"/>
    </source>
</evidence>
<protein>
    <submittedName>
        <fullName evidence="2">Uncharacterized protein</fullName>
    </submittedName>
</protein>
<name>A0ABW1CB54_9ACTN</name>
<dbReference type="Proteomes" id="UP001596096">
    <property type="component" value="Unassembled WGS sequence"/>
</dbReference>
<organism evidence="2 3">
    <name type="scientific">Nonomuraea harbinensis</name>
    <dbReference type="NCBI Taxonomy" id="1286938"/>
    <lineage>
        <taxon>Bacteria</taxon>
        <taxon>Bacillati</taxon>
        <taxon>Actinomycetota</taxon>
        <taxon>Actinomycetes</taxon>
        <taxon>Streptosporangiales</taxon>
        <taxon>Streptosporangiaceae</taxon>
        <taxon>Nonomuraea</taxon>
    </lineage>
</organism>
<feature type="compositionally biased region" description="Low complexity" evidence="1">
    <location>
        <begin position="193"/>
        <end position="210"/>
    </location>
</feature>
<dbReference type="EMBL" id="JBHSNW010000040">
    <property type="protein sequence ID" value="MFC5821838.1"/>
    <property type="molecule type" value="Genomic_DNA"/>
</dbReference>
<gene>
    <name evidence="2" type="ORF">ACFPUY_42720</name>
</gene>
<accession>A0ABW1CB54</accession>
<comment type="caution">
    <text evidence="2">The sequence shown here is derived from an EMBL/GenBank/DDBJ whole genome shotgun (WGS) entry which is preliminary data.</text>
</comment>
<sequence>MSHVERVQHLMPSDPPNLPEGRFDGDEGPAAFADVGAGYPVELGPDRRNPSADGGKPDAPLTPINTRRLHHPPPAPATDDEDEFEPARTDWRKLMPLTFTLVAAIGLGTWLALAPLGQHTTEPDEPFSYVQRTPPTRHPPTTAQPSPSPTLSATRTSASPRRTASTKPRPSPTSSAKKPSRRPSDRPVRRASSRPAVTVTETARAAPTRTARTRAPRRGGPEEPPGTLLAPTCLTWAECHDGPPR</sequence>
<feature type="compositionally biased region" description="Low complexity" evidence="1">
    <location>
        <begin position="139"/>
        <end position="177"/>
    </location>
</feature>